<evidence type="ECO:0000313" key="2">
    <source>
        <dbReference type="EMBL" id="DAG02063.1"/>
    </source>
</evidence>
<dbReference type="GO" id="GO:0016616">
    <property type="term" value="F:oxidoreductase activity, acting on the CH-OH group of donors, NAD or NADP as acceptor"/>
    <property type="evidence" value="ECO:0007669"/>
    <property type="project" value="TreeGrafter"/>
</dbReference>
<organism evidence="2">
    <name type="scientific">Myoviridae sp. ct4uh47</name>
    <dbReference type="NCBI Taxonomy" id="2825032"/>
    <lineage>
        <taxon>Viruses</taxon>
        <taxon>Duplodnaviria</taxon>
        <taxon>Heunggongvirae</taxon>
        <taxon>Uroviricota</taxon>
        <taxon>Caudoviricetes</taxon>
    </lineage>
</organism>
<dbReference type="Gene3D" id="3.40.50.720">
    <property type="entry name" value="NAD(P)-binding Rossmann-like Domain"/>
    <property type="match status" value="1"/>
</dbReference>
<name>A0A8S5V624_9CAUD</name>
<dbReference type="InterPro" id="IPR002347">
    <property type="entry name" value="SDR_fam"/>
</dbReference>
<dbReference type="PRINTS" id="PR00080">
    <property type="entry name" value="SDRFAMILY"/>
</dbReference>
<dbReference type="Pfam" id="PF13561">
    <property type="entry name" value="adh_short_C2"/>
    <property type="match status" value="1"/>
</dbReference>
<dbReference type="PANTHER" id="PTHR42760">
    <property type="entry name" value="SHORT-CHAIN DEHYDROGENASES/REDUCTASES FAMILY MEMBER"/>
    <property type="match status" value="1"/>
</dbReference>
<dbReference type="CDD" id="cd05233">
    <property type="entry name" value="SDR_c"/>
    <property type="match status" value="1"/>
</dbReference>
<dbReference type="PROSITE" id="PS00061">
    <property type="entry name" value="ADH_SHORT"/>
    <property type="match status" value="1"/>
</dbReference>
<protein>
    <submittedName>
        <fullName evidence="2">Dehydrogenases with different specificities (Related to short-chain alcohol dehydrogenases)</fullName>
    </submittedName>
</protein>
<dbReference type="PRINTS" id="PR00081">
    <property type="entry name" value="GDHRDH"/>
</dbReference>
<comment type="similarity">
    <text evidence="1">Belongs to the short-chain dehydrogenases/reductases (SDR) family.</text>
</comment>
<sequence length="217" mass="23764">MRVVVTGAAQGIGRAIANEFLAHGHEVCGIDLQSGTIEHSRYKHYIADVSEEYQLPDIPDVDILVNNAGSWSQDVDNIKNNLESAILCTEKYALRPGIKSVVNIVSVSAHNGAEFPRYAASKGGLLTYTKWTAQEIAKYGAVCNSVSPGGVLTPSNNHIIQSEELYKRVCDETLLGKWASTKEIAEWVYFMAAVNRSATGQDVIIDNGETVKFNFVW</sequence>
<reference evidence="2" key="1">
    <citation type="journal article" date="2021" name="Proc. Natl. Acad. Sci. U.S.A.">
        <title>A Catalog of Tens of Thousands of Viruses from Human Metagenomes Reveals Hidden Associations with Chronic Diseases.</title>
        <authorList>
            <person name="Tisza M.J."/>
            <person name="Buck C.B."/>
        </authorList>
    </citation>
    <scope>NUCLEOTIDE SEQUENCE</scope>
    <source>
        <strain evidence="2">Ct4uh47</strain>
    </source>
</reference>
<accession>A0A8S5V624</accession>
<dbReference type="InterPro" id="IPR020904">
    <property type="entry name" value="Sc_DH/Rdtase_CS"/>
</dbReference>
<dbReference type="SUPFAM" id="SSF51735">
    <property type="entry name" value="NAD(P)-binding Rossmann-fold domains"/>
    <property type="match status" value="1"/>
</dbReference>
<dbReference type="InterPro" id="IPR036291">
    <property type="entry name" value="NAD(P)-bd_dom_sf"/>
</dbReference>
<dbReference type="EMBL" id="BK016203">
    <property type="protein sequence ID" value="DAG02063.1"/>
    <property type="molecule type" value="Genomic_DNA"/>
</dbReference>
<evidence type="ECO:0000256" key="1">
    <source>
        <dbReference type="ARBA" id="ARBA00006484"/>
    </source>
</evidence>
<proteinExistence type="inferred from homology"/>